<keyword evidence="2" id="KW-0472">Membrane</keyword>
<evidence type="ECO:0000256" key="2">
    <source>
        <dbReference type="SAM" id="Phobius"/>
    </source>
</evidence>
<keyword evidence="2" id="KW-0812">Transmembrane</keyword>
<protein>
    <submittedName>
        <fullName evidence="3">Uncharacterized protein</fullName>
    </submittedName>
</protein>
<feature type="region of interest" description="Disordered" evidence="1">
    <location>
        <begin position="44"/>
        <end position="64"/>
    </location>
</feature>
<evidence type="ECO:0000313" key="3">
    <source>
        <dbReference type="EMBL" id="MBB5377928.1"/>
    </source>
</evidence>
<reference evidence="3 4" key="1">
    <citation type="submission" date="2020-08" db="EMBL/GenBank/DDBJ databases">
        <title>Genomic Encyclopedia of Type Strains, Phase IV (KMG-IV): sequencing the most valuable type-strain genomes for metagenomic binning, comparative biology and taxonomic classification.</title>
        <authorList>
            <person name="Goeker M."/>
        </authorList>
    </citation>
    <scope>NUCLEOTIDE SEQUENCE [LARGE SCALE GENOMIC DNA]</scope>
    <source>
        <strain evidence="3 4">DSM 27521</strain>
    </source>
</reference>
<gene>
    <name evidence="3" type="ORF">HNQ07_003428</name>
</gene>
<evidence type="ECO:0000313" key="4">
    <source>
        <dbReference type="Proteomes" id="UP000539473"/>
    </source>
</evidence>
<dbReference type="Proteomes" id="UP000539473">
    <property type="component" value="Unassembled WGS sequence"/>
</dbReference>
<name>A0A7W8NSF7_9DEIO</name>
<dbReference type="AlphaFoldDB" id="A0A7W8NSF7"/>
<sequence>MRQRRGVGCGCLGCGGSLLVLVVLAAVAWFVVIKPAQQFLANWRPPQTQSQGQTPPPSGNVQAPLTRADVQKFVRVRRDIRAALGESFTGAQEVYTQIQAGQTPNVVQVLNVLRQVGSSIGAARTAQTAALRRENMSAERYAAVRTEINRGLGVPDVDFAKAADALQKGQMPDLNSTVQTASAQEKALVEPFRQELTATAAVGLLGL</sequence>
<dbReference type="EMBL" id="JACHFK010000009">
    <property type="protein sequence ID" value="MBB5377928.1"/>
    <property type="molecule type" value="Genomic_DNA"/>
</dbReference>
<proteinExistence type="predicted"/>
<accession>A0A7W8NSF7</accession>
<organism evidence="3 4">
    <name type="scientific">Deinococcus metalli</name>
    <dbReference type="NCBI Taxonomy" id="1141878"/>
    <lineage>
        <taxon>Bacteria</taxon>
        <taxon>Thermotogati</taxon>
        <taxon>Deinococcota</taxon>
        <taxon>Deinococci</taxon>
        <taxon>Deinococcales</taxon>
        <taxon>Deinococcaceae</taxon>
        <taxon>Deinococcus</taxon>
    </lineage>
</organism>
<feature type="transmembrane region" description="Helical" evidence="2">
    <location>
        <begin position="7"/>
        <end position="32"/>
    </location>
</feature>
<comment type="caution">
    <text evidence="3">The sequence shown here is derived from an EMBL/GenBank/DDBJ whole genome shotgun (WGS) entry which is preliminary data.</text>
</comment>
<evidence type="ECO:0000256" key="1">
    <source>
        <dbReference type="SAM" id="MobiDB-lite"/>
    </source>
</evidence>
<keyword evidence="2" id="KW-1133">Transmembrane helix</keyword>